<dbReference type="Pfam" id="PF07840">
    <property type="entry name" value="FadR_C"/>
    <property type="match status" value="1"/>
</dbReference>
<dbReference type="PRINTS" id="PR00035">
    <property type="entry name" value="HTHGNTR"/>
</dbReference>
<evidence type="ECO:0000256" key="7">
    <source>
        <dbReference type="ARBA" id="ARBA00023159"/>
    </source>
</evidence>
<organism evidence="11 12">
    <name type="scientific">Haemophilus influenzae</name>
    <dbReference type="NCBI Taxonomy" id="727"/>
    <lineage>
        <taxon>Bacteria</taxon>
        <taxon>Pseudomonadati</taxon>
        <taxon>Pseudomonadota</taxon>
        <taxon>Gammaproteobacteria</taxon>
        <taxon>Pasteurellales</taxon>
        <taxon>Pasteurellaceae</taxon>
        <taxon>Haemophilus</taxon>
    </lineage>
</organism>
<evidence type="ECO:0000313" key="11">
    <source>
        <dbReference type="EMBL" id="KIS36232.1"/>
    </source>
</evidence>
<dbReference type="GO" id="GO:0006631">
    <property type="term" value="P:fatty acid metabolic process"/>
    <property type="evidence" value="ECO:0007669"/>
    <property type="project" value="UniProtKB-KW"/>
</dbReference>
<dbReference type="GO" id="GO:0000062">
    <property type="term" value="F:fatty-acyl-CoA binding"/>
    <property type="evidence" value="ECO:0007669"/>
    <property type="project" value="InterPro"/>
</dbReference>
<dbReference type="Gene3D" id="1.20.120.530">
    <property type="entry name" value="GntR ligand-binding domain-like"/>
    <property type="match status" value="1"/>
</dbReference>
<keyword evidence="1 9" id="KW-0963">Cytoplasm</keyword>
<evidence type="ECO:0000313" key="12">
    <source>
        <dbReference type="Proteomes" id="UP000050700"/>
    </source>
</evidence>
<dbReference type="AlphaFoldDB" id="A0A0D0IEQ4"/>
<evidence type="ECO:0000256" key="1">
    <source>
        <dbReference type="ARBA" id="ARBA00022490"/>
    </source>
</evidence>
<name>A0A0D0IEQ4_HAEIF</name>
<protein>
    <recommendedName>
        <fullName evidence="9">Fatty acid metabolism regulator protein</fullName>
    </recommendedName>
</protein>
<keyword evidence="3 9" id="KW-0276">Fatty acid metabolism</keyword>
<dbReference type="CDD" id="cd07377">
    <property type="entry name" value="WHTH_GntR"/>
    <property type="match status" value="1"/>
</dbReference>
<dbReference type="InterPro" id="IPR000524">
    <property type="entry name" value="Tscrpt_reg_HTH_GntR"/>
</dbReference>
<dbReference type="InterPro" id="IPR008920">
    <property type="entry name" value="TF_FadR/GntR_C"/>
</dbReference>
<keyword evidence="5 9" id="KW-0443">Lipid metabolism</keyword>
<dbReference type="SUPFAM" id="SSF46785">
    <property type="entry name" value="Winged helix' DNA-binding domain"/>
    <property type="match status" value="1"/>
</dbReference>
<evidence type="ECO:0000256" key="4">
    <source>
        <dbReference type="ARBA" id="ARBA00023015"/>
    </source>
</evidence>
<gene>
    <name evidence="9 11" type="primary">fadR</name>
    <name evidence="11" type="ORF">NTHI1209_01873</name>
</gene>
<comment type="subunit">
    <text evidence="9">Homodimer.</text>
</comment>
<keyword evidence="4 9" id="KW-0805">Transcription regulation</keyword>
<evidence type="ECO:0000256" key="5">
    <source>
        <dbReference type="ARBA" id="ARBA00023098"/>
    </source>
</evidence>
<evidence type="ECO:0000256" key="8">
    <source>
        <dbReference type="ARBA" id="ARBA00023163"/>
    </source>
</evidence>
<evidence type="ECO:0000259" key="10">
    <source>
        <dbReference type="PROSITE" id="PS50949"/>
    </source>
</evidence>
<dbReference type="HAMAP" id="MF_00696">
    <property type="entry name" value="HTH_FadR"/>
    <property type="match status" value="1"/>
</dbReference>
<dbReference type="Proteomes" id="UP000050700">
    <property type="component" value="Unassembled WGS sequence"/>
</dbReference>
<dbReference type="Pfam" id="PF00392">
    <property type="entry name" value="GntR"/>
    <property type="match status" value="1"/>
</dbReference>
<dbReference type="PATRIC" id="fig|727.529.peg.727"/>
<dbReference type="GO" id="GO:0003700">
    <property type="term" value="F:DNA-binding transcription factor activity"/>
    <property type="evidence" value="ECO:0007669"/>
    <property type="project" value="UniProtKB-UniRule"/>
</dbReference>
<sequence>MQNNNDILKAQSPAALAEEYIVKSIWQDVFPSGSNLPSERDLADKIGVTRTTLREVLQRLARDGWLTIQHGKPTKVNNIWDAAGPNIIETLIALDMQSAPLIIDNMLSLRSKMSESYIYEAVKNSPQKSTALFAELEQLQNTAQDYTEFDYQLFRQFTVVANKPFYRLIFNSLKGVYQRIGLLFFKEKTHRELTKQFYLEMQQICLEGNADAVVDCIRKHNLRSSTYWKAILERLPQNLSD</sequence>
<dbReference type="SMART" id="SM00345">
    <property type="entry name" value="HTH_GNTR"/>
    <property type="match status" value="1"/>
</dbReference>
<dbReference type="InterPro" id="IPR036390">
    <property type="entry name" value="WH_DNA-bd_sf"/>
</dbReference>
<proteinExistence type="inferred from homology"/>
<keyword evidence="6 9" id="KW-0238">DNA-binding</keyword>
<dbReference type="GO" id="GO:0005737">
    <property type="term" value="C:cytoplasm"/>
    <property type="evidence" value="ECO:0007669"/>
    <property type="project" value="UniProtKB-SubCell"/>
</dbReference>
<dbReference type="NCBIfam" id="TIGR02812">
    <property type="entry name" value="fadR_gamma"/>
    <property type="match status" value="1"/>
</dbReference>
<dbReference type="PROSITE" id="PS50949">
    <property type="entry name" value="HTH_GNTR"/>
    <property type="match status" value="1"/>
</dbReference>
<comment type="function">
    <text evidence="9">Multifunctional regulator of fatty acid metabolism.</text>
</comment>
<evidence type="ECO:0000256" key="3">
    <source>
        <dbReference type="ARBA" id="ARBA00022832"/>
    </source>
</evidence>
<keyword evidence="8 9" id="KW-0804">Transcription</keyword>
<dbReference type="EMBL" id="JMQP01000002">
    <property type="protein sequence ID" value="KIS36232.1"/>
    <property type="molecule type" value="Genomic_DNA"/>
</dbReference>
<dbReference type="InterPro" id="IPR036388">
    <property type="entry name" value="WH-like_DNA-bd_sf"/>
</dbReference>
<reference evidence="11 12" key="1">
    <citation type="submission" date="2014-05" db="EMBL/GenBank/DDBJ databases">
        <title>Methylome analysis of the phasevarions of Haemophilus influenzae.</title>
        <authorList>
            <person name="Atack J.M."/>
            <person name="Fox K.L."/>
            <person name="Power P.M."/>
            <person name="Clark T."/>
            <person name="Jurcisek J."/>
            <person name="Korlach J."/>
            <person name="Bakaletz L.O."/>
            <person name="Jennings M.P."/>
        </authorList>
    </citation>
    <scope>NUCLEOTIDE SEQUENCE [LARGE SCALE GENOMIC DNA]</scope>
    <source>
        <strain evidence="11 12">1209</strain>
    </source>
</reference>
<dbReference type="InterPro" id="IPR014178">
    <property type="entry name" value="FA-response_TF_FadR"/>
</dbReference>
<dbReference type="GO" id="GO:0019217">
    <property type="term" value="P:regulation of fatty acid metabolic process"/>
    <property type="evidence" value="ECO:0007669"/>
    <property type="project" value="UniProtKB-UniRule"/>
</dbReference>
<evidence type="ECO:0000256" key="9">
    <source>
        <dbReference type="HAMAP-Rule" id="MF_00696"/>
    </source>
</evidence>
<keyword evidence="2 9" id="KW-0678">Repressor</keyword>
<dbReference type="SUPFAM" id="SSF48008">
    <property type="entry name" value="GntR ligand-binding domain-like"/>
    <property type="match status" value="1"/>
</dbReference>
<evidence type="ECO:0000256" key="2">
    <source>
        <dbReference type="ARBA" id="ARBA00022491"/>
    </source>
</evidence>
<feature type="domain" description="HTH gntR-type" evidence="10">
    <location>
        <begin position="11"/>
        <end position="79"/>
    </location>
</feature>
<dbReference type="InterPro" id="IPR028374">
    <property type="entry name" value="FadR_C"/>
</dbReference>
<dbReference type="PANTHER" id="PTHR43537">
    <property type="entry name" value="TRANSCRIPTIONAL REGULATOR, GNTR FAMILY"/>
    <property type="match status" value="1"/>
</dbReference>
<evidence type="ECO:0000256" key="6">
    <source>
        <dbReference type="ARBA" id="ARBA00023125"/>
    </source>
</evidence>
<dbReference type="RefSeq" id="WP_005656447.1">
    <property type="nucleotide sequence ID" value="NZ_AP018771.1"/>
</dbReference>
<dbReference type="GO" id="GO:0003677">
    <property type="term" value="F:DNA binding"/>
    <property type="evidence" value="ECO:0007669"/>
    <property type="project" value="UniProtKB-KW"/>
</dbReference>
<dbReference type="Gene3D" id="1.10.10.10">
    <property type="entry name" value="Winged helix-like DNA-binding domain superfamily/Winged helix DNA-binding domain"/>
    <property type="match status" value="1"/>
</dbReference>
<comment type="subcellular location">
    <subcellularLocation>
        <location evidence="9">Cytoplasm</location>
    </subcellularLocation>
</comment>
<dbReference type="PANTHER" id="PTHR43537:SF52">
    <property type="entry name" value="FATTY ACID METABOLISM REGULATOR PROTEIN"/>
    <property type="match status" value="1"/>
</dbReference>
<accession>A0A0D0IEQ4</accession>
<dbReference type="NCBIfam" id="NF003444">
    <property type="entry name" value="PRK04984.1"/>
    <property type="match status" value="1"/>
</dbReference>
<keyword evidence="7 9" id="KW-0010">Activator</keyword>
<comment type="caution">
    <text evidence="11">The sequence shown here is derived from an EMBL/GenBank/DDBJ whole genome shotgun (WGS) entry which is preliminary data.</text>
</comment>